<accession>A0ABV1E3C5</accession>
<dbReference type="RefSeq" id="WP_349221120.1">
    <property type="nucleotide sequence ID" value="NZ_JBBMFD010000048.1"/>
</dbReference>
<keyword evidence="2" id="KW-0472">Membrane</keyword>
<feature type="region of interest" description="Disordered" evidence="1">
    <location>
        <begin position="112"/>
        <end position="167"/>
    </location>
</feature>
<feature type="transmembrane region" description="Helical" evidence="2">
    <location>
        <begin position="12"/>
        <end position="30"/>
    </location>
</feature>
<name>A0ABV1E3C5_9FIRM</name>
<dbReference type="EMBL" id="JBBMFD010000048">
    <property type="protein sequence ID" value="MEQ2441811.1"/>
    <property type="molecule type" value="Genomic_DNA"/>
</dbReference>
<comment type="caution">
    <text evidence="3">The sequence shown here is derived from an EMBL/GenBank/DDBJ whole genome shotgun (WGS) entry which is preliminary data.</text>
</comment>
<proteinExistence type="predicted"/>
<sequence length="167" mass="17527">MEFISDAINQYVRAELLVLIPVLYVVRKFLQKMKVKECRIPLIVGISSVVLCALHTFSTVALTDWSSVLMTVFASLTQGLLIAFASYNGGDFIMTAMTGKTSTERQAIRLAKAGAPQPDSTAASTPSADTANAGLSLPVAAGSGTQAGGEETPVALEYKPEGNGNDA</sequence>
<evidence type="ECO:0000313" key="4">
    <source>
        <dbReference type="Proteomes" id="UP001489509"/>
    </source>
</evidence>
<feature type="compositionally biased region" description="Low complexity" evidence="1">
    <location>
        <begin position="115"/>
        <end position="133"/>
    </location>
</feature>
<evidence type="ECO:0000256" key="1">
    <source>
        <dbReference type="SAM" id="MobiDB-lite"/>
    </source>
</evidence>
<feature type="transmembrane region" description="Helical" evidence="2">
    <location>
        <begin position="68"/>
        <end position="87"/>
    </location>
</feature>
<evidence type="ECO:0000256" key="2">
    <source>
        <dbReference type="SAM" id="Phobius"/>
    </source>
</evidence>
<protein>
    <submittedName>
        <fullName evidence="3">Phage holin family protein</fullName>
    </submittedName>
</protein>
<keyword evidence="2" id="KW-0812">Transmembrane</keyword>
<gene>
    <name evidence="3" type="ORF">WMO26_13320</name>
</gene>
<reference evidence="3 4" key="1">
    <citation type="submission" date="2024-03" db="EMBL/GenBank/DDBJ databases">
        <title>Human intestinal bacterial collection.</title>
        <authorList>
            <person name="Pauvert C."/>
            <person name="Hitch T.C.A."/>
            <person name="Clavel T."/>
        </authorList>
    </citation>
    <scope>NUCLEOTIDE SEQUENCE [LARGE SCALE GENOMIC DNA]</scope>
    <source>
        <strain evidence="3 4">CLA-JM-H44</strain>
    </source>
</reference>
<keyword evidence="2" id="KW-1133">Transmembrane helix</keyword>
<feature type="transmembrane region" description="Helical" evidence="2">
    <location>
        <begin position="42"/>
        <end position="62"/>
    </location>
</feature>
<evidence type="ECO:0000313" key="3">
    <source>
        <dbReference type="EMBL" id="MEQ2441811.1"/>
    </source>
</evidence>
<keyword evidence="4" id="KW-1185">Reference proteome</keyword>
<dbReference type="Proteomes" id="UP001489509">
    <property type="component" value="Unassembled WGS sequence"/>
</dbReference>
<organism evidence="3 4">
    <name type="scientific">Solibaculum intestinale</name>
    <dbReference type="NCBI Taxonomy" id="3133165"/>
    <lineage>
        <taxon>Bacteria</taxon>
        <taxon>Bacillati</taxon>
        <taxon>Bacillota</taxon>
        <taxon>Clostridia</taxon>
        <taxon>Eubacteriales</taxon>
        <taxon>Oscillospiraceae</taxon>
        <taxon>Solibaculum</taxon>
    </lineage>
</organism>